<keyword evidence="1" id="KW-0472">Membrane</keyword>
<comment type="caution">
    <text evidence="2">The sequence shown here is derived from an EMBL/GenBank/DDBJ whole genome shotgun (WGS) entry which is preliminary data.</text>
</comment>
<evidence type="ECO:0000313" key="2">
    <source>
        <dbReference type="EMBL" id="KPJ22520.1"/>
    </source>
</evidence>
<evidence type="ECO:0000313" key="3">
    <source>
        <dbReference type="Proteomes" id="UP000049578"/>
    </source>
</evidence>
<keyword evidence="1" id="KW-0812">Transmembrane</keyword>
<keyword evidence="3" id="KW-1185">Reference proteome</keyword>
<dbReference type="RefSeq" id="WP_054278713.1">
    <property type="nucleotide sequence ID" value="NZ_LHQM01000013.1"/>
</dbReference>
<dbReference type="EMBL" id="LHQM01000013">
    <property type="protein sequence ID" value="KPJ22520.1"/>
    <property type="molecule type" value="Genomic_DNA"/>
</dbReference>
<keyword evidence="1" id="KW-1133">Transmembrane helix</keyword>
<proteinExistence type="predicted"/>
<gene>
    <name evidence="2" type="ORF">AKK44_04610</name>
</gene>
<evidence type="ECO:0000256" key="1">
    <source>
        <dbReference type="SAM" id="Phobius"/>
    </source>
</evidence>
<sequence length="119" mass="14016">MSIQKEKTIPKWEEIAKWEAIRIVCLQFIALSAIVLIILKNTPNVSFLINTQNVFFNVNYLLVFRLILIATVFLSCMSTYIIMKKKFISEEQDGEKFELENEILKELKKFNKNVEKHNC</sequence>
<reference evidence="2 3" key="1">
    <citation type="submission" date="2015-08" db="EMBL/GenBank/DDBJ databases">
        <title>Genome sequence of Streptococcus phocae subsp. phocae ATCC 51973T isolated from liver specimen obtained from seal.</title>
        <authorList>
            <person name="Avendano-Herrera R."/>
        </authorList>
    </citation>
    <scope>NUCLEOTIDE SEQUENCE [LARGE SCALE GENOMIC DNA]</scope>
    <source>
        <strain evidence="2 3">ATCC 51973</strain>
    </source>
</reference>
<name>A0A0P6SJQ0_9STRE</name>
<dbReference type="Proteomes" id="UP000049578">
    <property type="component" value="Unassembled WGS sequence"/>
</dbReference>
<organism evidence="2 3">
    <name type="scientific">Streptococcus phocae</name>
    <dbReference type="NCBI Taxonomy" id="119224"/>
    <lineage>
        <taxon>Bacteria</taxon>
        <taxon>Bacillati</taxon>
        <taxon>Bacillota</taxon>
        <taxon>Bacilli</taxon>
        <taxon>Lactobacillales</taxon>
        <taxon>Streptococcaceae</taxon>
        <taxon>Streptococcus</taxon>
    </lineage>
</organism>
<feature type="transmembrane region" description="Helical" evidence="1">
    <location>
        <begin position="59"/>
        <end position="82"/>
    </location>
</feature>
<accession>A0A0P6SJQ0</accession>
<feature type="transmembrane region" description="Helical" evidence="1">
    <location>
        <begin position="20"/>
        <end position="39"/>
    </location>
</feature>
<dbReference type="AlphaFoldDB" id="A0A0P6SJQ0"/>
<dbReference type="PATRIC" id="fig|119224.3.peg.456"/>
<protein>
    <submittedName>
        <fullName evidence="2">Uncharacterized protein</fullName>
    </submittedName>
</protein>